<keyword evidence="1" id="KW-1133">Transmembrane helix</keyword>
<evidence type="ECO:0000256" key="1">
    <source>
        <dbReference type="SAM" id="Phobius"/>
    </source>
</evidence>
<feature type="transmembrane region" description="Helical" evidence="1">
    <location>
        <begin position="490"/>
        <end position="512"/>
    </location>
</feature>
<feature type="signal peptide" evidence="2">
    <location>
        <begin position="1"/>
        <end position="22"/>
    </location>
</feature>
<dbReference type="PANTHER" id="PTHR46013:SF4">
    <property type="entry name" value="B-CELL RECEPTOR CD22-RELATED"/>
    <property type="match status" value="1"/>
</dbReference>
<sequence>MAVWDRKISCCFTLLLAAGALGQSVNYPDPFCGVIGSTVTLPCSFTPLKSVMDDNGKEVLIKVVRVVWCKNHEFCFGETPCVYDSESNNTDPRYRYLGDKKGDCTLQISDLQEEDGAIFRFRVETNDNRATFTGQPGVKVRAAGALGQCVNYPDSPVWAMKGSTVTLPCSFTPLKSVNNNGKEVLIEINRVVWCKNHETCFGQTLSVYDSESNSTDPRYRYLGDKKGSCTLQISDLQEEDGATFRFRVETNDSRATFTGQSGVRLGVIGALGQSVNYPDPICGVIGSTVTLPCSFTPVVDDAGAPLIKGVRVVWCQNEEFCLLTTTSVYDSESNNNNNPRYRYLGDKKGSCTLQISDLQEKDDATFRFRVQTNDRKTTFTGQPGVRVTVEDGAQMKIRSSRDDRVFKKGEAVTLNCSAASCTIHQLDVTWFRDGFALCESGPALHLGYLTAKDSGNYTCGLKRNNHNLSAAYSLHVEADEEGTIAFDTLLAVRLLLFTLHTVLVVIVTSIIIKR</sequence>
<accession>A0A484CSF6</accession>
<gene>
    <name evidence="4" type="ORF">EPR50_G00132730</name>
</gene>
<dbReference type="InterPro" id="IPR013783">
    <property type="entry name" value="Ig-like_fold"/>
</dbReference>
<dbReference type="AlphaFoldDB" id="A0A484CSF6"/>
<keyword evidence="2" id="KW-0732">Signal</keyword>
<dbReference type="InterPro" id="IPR007110">
    <property type="entry name" value="Ig-like_dom"/>
</dbReference>
<dbReference type="InterPro" id="IPR036179">
    <property type="entry name" value="Ig-like_dom_sf"/>
</dbReference>
<comment type="caution">
    <text evidence="4">The sequence shown here is derived from an EMBL/GenBank/DDBJ whole genome shotgun (WGS) entry which is preliminary data.</text>
</comment>
<dbReference type="STRING" id="8167.A0A484CSF6"/>
<dbReference type="Pfam" id="PF07686">
    <property type="entry name" value="V-set"/>
    <property type="match status" value="3"/>
</dbReference>
<feature type="domain" description="Ig-like" evidence="3">
    <location>
        <begin position="136"/>
        <end position="258"/>
    </location>
</feature>
<name>A0A484CSF6_PERFV</name>
<dbReference type="EMBL" id="SCKG01000012">
    <property type="protein sequence ID" value="TDH06386.1"/>
    <property type="molecule type" value="Genomic_DNA"/>
</dbReference>
<dbReference type="Proteomes" id="UP000295070">
    <property type="component" value="Chromosome 12"/>
</dbReference>
<dbReference type="PROSITE" id="PS50835">
    <property type="entry name" value="IG_LIKE"/>
    <property type="match status" value="2"/>
</dbReference>
<dbReference type="SMART" id="SM00409">
    <property type="entry name" value="IG"/>
    <property type="match status" value="4"/>
</dbReference>
<keyword evidence="1" id="KW-0472">Membrane</keyword>
<evidence type="ECO:0000259" key="3">
    <source>
        <dbReference type="PROSITE" id="PS50835"/>
    </source>
</evidence>
<keyword evidence="1" id="KW-0812">Transmembrane</keyword>
<dbReference type="InterPro" id="IPR013106">
    <property type="entry name" value="Ig_V-set"/>
</dbReference>
<evidence type="ECO:0000256" key="2">
    <source>
        <dbReference type="SAM" id="SignalP"/>
    </source>
</evidence>
<protein>
    <recommendedName>
        <fullName evidence="3">Ig-like domain-containing protein</fullName>
    </recommendedName>
</protein>
<proteinExistence type="predicted"/>
<feature type="chain" id="PRO_5019818553" description="Ig-like domain-containing protein" evidence="2">
    <location>
        <begin position="23"/>
        <end position="514"/>
    </location>
</feature>
<keyword evidence="5" id="KW-1185">Reference proteome</keyword>
<reference evidence="4 5" key="1">
    <citation type="submission" date="2019-01" db="EMBL/GenBank/DDBJ databases">
        <title>A chromosome-scale genome assembly of the yellow perch, Perca flavescens.</title>
        <authorList>
            <person name="Feron R."/>
            <person name="Morvezen R."/>
            <person name="Bestin A."/>
            <person name="Haffray P."/>
            <person name="Klopp C."/>
            <person name="Zahm M."/>
            <person name="Cabau C."/>
            <person name="Roques C."/>
            <person name="Donnadieu C."/>
            <person name="Bouchez O."/>
            <person name="Christie M."/>
            <person name="Larson W."/>
            <person name="Guiguen Y."/>
        </authorList>
    </citation>
    <scope>NUCLEOTIDE SEQUENCE [LARGE SCALE GENOMIC DNA]</scope>
    <source>
        <strain evidence="4">YP-PL-M2</strain>
        <tissue evidence="4">Blood</tissue>
    </source>
</reference>
<feature type="domain" description="Ig-like" evidence="3">
    <location>
        <begin position="383"/>
        <end position="469"/>
    </location>
</feature>
<dbReference type="Gene3D" id="2.60.40.10">
    <property type="entry name" value="Immunoglobulins"/>
    <property type="match status" value="4"/>
</dbReference>
<dbReference type="PANTHER" id="PTHR46013">
    <property type="entry name" value="VASCULAR CELL ADHESION MOLECULE 1"/>
    <property type="match status" value="1"/>
</dbReference>
<organism evidence="4 5">
    <name type="scientific">Perca flavescens</name>
    <name type="common">American yellow perch</name>
    <name type="synonym">Morone flavescens</name>
    <dbReference type="NCBI Taxonomy" id="8167"/>
    <lineage>
        <taxon>Eukaryota</taxon>
        <taxon>Metazoa</taxon>
        <taxon>Chordata</taxon>
        <taxon>Craniata</taxon>
        <taxon>Vertebrata</taxon>
        <taxon>Euteleostomi</taxon>
        <taxon>Actinopterygii</taxon>
        <taxon>Neopterygii</taxon>
        <taxon>Teleostei</taxon>
        <taxon>Neoteleostei</taxon>
        <taxon>Acanthomorphata</taxon>
        <taxon>Eupercaria</taxon>
        <taxon>Perciformes</taxon>
        <taxon>Percoidei</taxon>
        <taxon>Percidae</taxon>
        <taxon>Percinae</taxon>
        <taxon>Perca</taxon>
    </lineage>
</organism>
<evidence type="ECO:0000313" key="4">
    <source>
        <dbReference type="EMBL" id="TDH06386.1"/>
    </source>
</evidence>
<dbReference type="InterPro" id="IPR003599">
    <property type="entry name" value="Ig_sub"/>
</dbReference>
<evidence type="ECO:0000313" key="5">
    <source>
        <dbReference type="Proteomes" id="UP000295070"/>
    </source>
</evidence>
<dbReference type="SUPFAM" id="SSF48726">
    <property type="entry name" value="Immunoglobulin"/>
    <property type="match status" value="4"/>
</dbReference>